<dbReference type="SUPFAM" id="SSF103473">
    <property type="entry name" value="MFS general substrate transporter"/>
    <property type="match status" value="1"/>
</dbReference>
<evidence type="ECO:0000256" key="1">
    <source>
        <dbReference type="ARBA" id="ARBA00003279"/>
    </source>
</evidence>
<feature type="transmembrane region" description="Helical" evidence="8">
    <location>
        <begin position="145"/>
        <end position="167"/>
    </location>
</feature>
<dbReference type="RefSeq" id="WP_263541873.1">
    <property type="nucleotide sequence ID" value="NZ_JAOVZO020000018.1"/>
</dbReference>
<feature type="transmembrane region" description="Helical" evidence="8">
    <location>
        <begin position="389"/>
        <end position="409"/>
    </location>
</feature>
<dbReference type="PRINTS" id="PR01035">
    <property type="entry name" value="TCRTETA"/>
</dbReference>
<gene>
    <name evidence="10" type="ORF">OD750_016945</name>
</gene>
<dbReference type="EMBL" id="JAOVZO020000018">
    <property type="protein sequence ID" value="MDC8014236.1"/>
    <property type="molecule type" value="Genomic_DNA"/>
</dbReference>
<accession>A0A9X3YP55</accession>
<feature type="transmembrane region" description="Helical" evidence="8">
    <location>
        <begin position="262"/>
        <end position="281"/>
    </location>
</feature>
<feature type="transmembrane region" description="Helical" evidence="8">
    <location>
        <begin position="293"/>
        <end position="310"/>
    </location>
</feature>
<keyword evidence="5 8" id="KW-0812">Transmembrane</keyword>
<dbReference type="InterPro" id="IPR001958">
    <property type="entry name" value="Tet-R_TetA/multi-R_MdtG-like"/>
</dbReference>
<dbReference type="InterPro" id="IPR036259">
    <property type="entry name" value="MFS_trans_sf"/>
</dbReference>
<evidence type="ECO:0000256" key="3">
    <source>
        <dbReference type="ARBA" id="ARBA00007520"/>
    </source>
</evidence>
<feature type="transmembrane region" description="Helical" evidence="8">
    <location>
        <begin position="87"/>
        <end position="105"/>
    </location>
</feature>
<dbReference type="InterPro" id="IPR011701">
    <property type="entry name" value="MFS"/>
</dbReference>
<proteinExistence type="inferred from homology"/>
<feature type="transmembrane region" description="Helical" evidence="8">
    <location>
        <begin position="350"/>
        <end position="369"/>
    </location>
</feature>
<evidence type="ECO:0000256" key="4">
    <source>
        <dbReference type="ARBA" id="ARBA00022448"/>
    </source>
</evidence>
<comment type="similarity">
    <text evidence="3">Belongs to the major facilitator superfamily. TCR/Tet family.</text>
</comment>
<comment type="function">
    <text evidence="1">Resistance to tetracycline by an active tetracycline efflux. This is an energy-dependent process that decreases the accumulation of the antibiotic in whole cells. This protein functions as a metal-tetracycline/H(+) antiporter.</text>
</comment>
<organism evidence="10 11">
    <name type="scientific">Tahibacter soli</name>
    <dbReference type="NCBI Taxonomy" id="2983605"/>
    <lineage>
        <taxon>Bacteria</taxon>
        <taxon>Pseudomonadati</taxon>
        <taxon>Pseudomonadota</taxon>
        <taxon>Gammaproteobacteria</taxon>
        <taxon>Lysobacterales</taxon>
        <taxon>Rhodanobacteraceae</taxon>
        <taxon>Tahibacter</taxon>
    </lineage>
</organism>
<reference evidence="10" key="1">
    <citation type="submission" date="2023-02" db="EMBL/GenBank/DDBJ databases">
        <title>Tahibacter soli sp. nov. isolated from soil.</title>
        <authorList>
            <person name="Baek J.H."/>
            <person name="Lee J.K."/>
            <person name="Choi D.G."/>
            <person name="Jeon C.O."/>
        </authorList>
    </citation>
    <scope>NUCLEOTIDE SEQUENCE</scope>
    <source>
        <strain evidence="10">BL</strain>
    </source>
</reference>
<feature type="domain" description="Major facilitator superfamily (MFS) profile" evidence="9">
    <location>
        <begin position="16"/>
        <end position="412"/>
    </location>
</feature>
<evidence type="ECO:0000256" key="6">
    <source>
        <dbReference type="ARBA" id="ARBA00022989"/>
    </source>
</evidence>
<evidence type="ECO:0000256" key="8">
    <source>
        <dbReference type="SAM" id="Phobius"/>
    </source>
</evidence>
<dbReference type="Pfam" id="PF07690">
    <property type="entry name" value="MFS_1"/>
    <property type="match status" value="1"/>
</dbReference>
<dbReference type="GO" id="GO:0016020">
    <property type="term" value="C:membrane"/>
    <property type="evidence" value="ECO:0007669"/>
    <property type="project" value="UniProtKB-SubCell"/>
</dbReference>
<evidence type="ECO:0000259" key="9">
    <source>
        <dbReference type="PROSITE" id="PS50850"/>
    </source>
</evidence>
<dbReference type="PROSITE" id="PS00216">
    <property type="entry name" value="SUGAR_TRANSPORT_1"/>
    <property type="match status" value="1"/>
</dbReference>
<name>A0A9X3YP55_9GAMM</name>
<comment type="subcellular location">
    <subcellularLocation>
        <location evidence="2">Membrane</location>
        <topology evidence="2">Multi-pass membrane protein</topology>
    </subcellularLocation>
</comment>
<evidence type="ECO:0000256" key="7">
    <source>
        <dbReference type="ARBA" id="ARBA00023136"/>
    </source>
</evidence>
<evidence type="ECO:0000256" key="2">
    <source>
        <dbReference type="ARBA" id="ARBA00004141"/>
    </source>
</evidence>
<feature type="transmembrane region" description="Helical" evidence="8">
    <location>
        <begin position="316"/>
        <end position="338"/>
    </location>
</feature>
<dbReference type="Proteomes" id="UP001139971">
    <property type="component" value="Unassembled WGS sequence"/>
</dbReference>
<evidence type="ECO:0000313" key="11">
    <source>
        <dbReference type="Proteomes" id="UP001139971"/>
    </source>
</evidence>
<sequence length="420" mass="44955">MPVESPAAATPARRAAFIFIFVTVALDILAFGIVIPVLPRLIREMSGGDFVSAADWVGIISTVYAVVQFFSTPVLGALSDRYGRRPVILLSNLGLGLDFILLAVVNSLPWFIVARIVSGMTAASFSCANAYIADVTPADRRAETFGKLGAAFGIGFVVGPALGGMLGEIDIRLPFWVAAGLALANFCYGWFVLPESLPPERRTPTLDWSHVKPFGGLQRLRRYPQVFGLAVVVFLSSLAHYVLNTTFVLYADYRYDWGPRAVGYTLGLVGVCNGIVQALLVGKFVRRFGERRMLYAGLAFGAIGFAWQGLAPTGWLSLIAIPMLALWGVANPAVQALMTRQVDPHEQGRLQGAVAGLASLAGIFGPGLYTQTFAWGISPNNPWHVPGAAFLLAALLLVVAIVMTMRALAHATVPATSTES</sequence>
<dbReference type="PANTHER" id="PTHR23504">
    <property type="entry name" value="MAJOR FACILITATOR SUPERFAMILY DOMAIN-CONTAINING PROTEIN 10"/>
    <property type="match status" value="1"/>
</dbReference>
<keyword evidence="6 8" id="KW-1133">Transmembrane helix</keyword>
<comment type="caution">
    <text evidence="10">The sequence shown here is derived from an EMBL/GenBank/DDBJ whole genome shotgun (WGS) entry which is preliminary data.</text>
</comment>
<feature type="transmembrane region" description="Helical" evidence="8">
    <location>
        <begin position="226"/>
        <end position="250"/>
    </location>
</feature>
<dbReference type="GO" id="GO:0022857">
    <property type="term" value="F:transmembrane transporter activity"/>
    <property type="evidence" value="ECO:0007669"/>
    <property type="project" value="InterPro"/>
</dbReference>
<dbReference type="PROSITE" id="PS50850">
    <property type="entry name" value="MFS"/>
    <property type="match status" value="1"/>
</dbReference>
<keyword evidence="11" id="KW-1185">Reference proteome</keyword>
<evidence type="ECO:0000256" key="5">
    <source>
        <dbReference type="ARBA" id="ARBA00022692"/>
    </source>
</evidence>
<dbReference type="InterPro" id="IPR005829">
    <property type="entry name" value="Sugar_transporter_CS"/>
</dbReference>
<keyword evidence="7 8" id="KW-0472">Membrane</keyword>
<evidence type="ECO:0000313" key="10">
    <source>
        <dbReference type="EMBL" id="MDC8014236.1"/>
    </source>
</evidence>
<protein>
    <submittedName>
        <fullName evidence="10">TCR/Tet family MFS transporter</fullName>
    </submittedName>
</protein>
<feature type="transmembrane region" description="Helical" evidence="8">
    <location>
        <begin position="173"/>
        <end position="193"/>
    </location>
</feature>
<feature type="transmembrane region" description="Helical" evidence="8">
    <location>
        <begin position="15"/>
        <end position="36"/>
    </location>
</feature>
<feature type="transmembrane region" description="Helical" evidence="8">
    <location>
        <begin position="111"/>
        <end position="133"/>
    </location>
</feature>
<dbReference type="PANTHER" id="PTHR23504:SF15">
    <property type="entry name" value="MAJOR FACILITATOR SUPERFAMILY (MFS) PROFILE DOMAIN-CONTAINING PROTEIN"/>
    <property type="match status" value="1"/>
</dbReference>
<dbReference type="CDD" id="cd17388">
    <property type="entry name" value="MFS_TetA"/>
    <property type="match status" value="1"/>
</dbReference>
<dbReference type="InterPro" id="IPR020846">
    <property type="entry name" value="MFS_dom"/>
</dbReference>
<dbReference type="AlphaFoldDB" id="A0A9X3YP55"/>
<keyword evidence="4" id="KW-0813">Transport</keyword>
<feature type="transmembrane region" description="Helical" evidence="8">
    <location>
        <begin position="56"/>
        <end position="75"/>
    </location>
</feature>
<dbReference type="Gene3D" id="1.20.1250.20">
    <property type="entry name" value="MFS general substrate transporter like domains"/>
    <property type="match status" value="1"/>
</dbReference>